<protein>
    <submittedName>
        <fullName evidence="1">Uncharacterized protein</fullName>
    </submittedName>
</protein>
<dbReference type="EMBL" id="LAZR01003643">
    <property type="protein sequence ID" value="KKN16150.1"/>
    <property type="molecule type" value="Genomic_DNA"/>
</dbReference>
<evidence type="ECO:0000313" key="1">
    <source>
        <dbReference type="EMBL" id="KKN16150.1"/>
    </source>
</evidence>
<dbReference type="AlphaFoldDB" id="A0A0F9N9E1"/>
<accession>A0A0F9N9E1</accession>
<sequence length="141" mass="16595">MECGISLKAEIAHLWNKIDTYPDKELDILNIFNDSELAFLIAMDNAPNKAKKNLYTERLGQIQALMKKTPFGYNIYELHYWIQEFRENTFWRDNITINGKHISRTKINKWCNDTYNILRYYLISTGVVDLNIGESGKQPEE</sequence>
<reference evidence="1" key="1">
    <citation type="journal article" date="2015" name="Nature">
        <title>Complex archaea that bridge the gap between prokaryotes and eukaryotes.</title>
        <authorList>
            <person name="Spang A."/>
            <person name="Saw J.H."/>
            <person name="Jorgensen S.L."/>
            <person name="Zaremba-Niedzwiedzka K."/>
            <person name="Martijn J."/>
            <person name="Lind A.E."/>
            <person name="van Eijk R."/>
            <person name="Schleper C."/>
            <person name="Guy L."/>
            <person name="Ettema T.J."/>
        </authorList>
    </citation>
    <scope>NUCLEOTIDE SEQUENCE</scope>
</reference>
<comment type="caution">
    <text evidence="1">The sequence shown here is derived from an EMBL/GenBank/DDBJ whole genome shotgun (WGS) entry which is preliminary data.</text>
</comment>
<name>A0A0F9N9E1_9ZZZZ</name>
<gene>
    <name evidence="1" type="ORF">LCGC14_0978870</name>
</gene>
<proteinExistence type="predicted"/>
<organism evidence="1">
    <name type="scientific">marine sediment metagenome</name>
    <dbReference type="NCBI Taxonomy" id="412755"/>
    <lineage>
        <taxon>unclassified sequences</taxon>
        <taxon>metagenomes</taxon>
        <taxon>ecological metagenomes</taxon>
    </lineage>
</organism>